<dbReference type="GO" id="GO:0005524">
    <property type="term" value="F:ATP binding"/>
    <property type="evidence" value="ECO:0007669"/>
    <property type="project" value="UniProtKB-KW"/>
</dbReference>
<organism evidence="8 9">
    <name type="scientific">Iris pallida</name>
    <name type="common">Sweet iris</name>
    <dbReference type="NCBI Taxonomy" id="29817"/>
    <lineage>
        <taxon>Eukaryota</taxon>
        <taxon>Viridiplantae</taxon>
        <taxon>Streptophyta</taxon>
        <taxon>Embryophyta</taxon>
        <taxon>Tracheophyta</taxon>
        <taxon>Spermatophyta</taxon>
        <taxon>Magnoliopsida</taxon>
        <taxon>Liliopsida</taxon>
        <taxon>Asparagales</taxon>
        <taxon>Iridaceae</taxon>
        <taxon>Iridoideae</taxon>
        <taxon>Irideae</taxon>
        <taxon>Iris</taxon>
    </lineage>
</organism>
<dbReference type="SMART" id="SM00382">
    <property type="entry name" value="AAA"/>
    <property type="match status" value="1"/>
</dbReference>
<dbReference type="Proteomes" id="UP001140949">
    <property type="component" value="Unassembled WGS sequence"/>
</dbReference>
<accession>A0AAX6IAS5</accession>
<comment type="catalytic activity">
    <reaction evidence="4">
        <text>ATP + H2O = ADP + phosphate + H(+)</text>
        <dbReference type="Rhea" id="RHEA:13065"/>
        <dbReference type="ChEBI" id="CHEBI:15377"/>
        <dbReference type="ChEBI" id="CHEBI:15378"/>
        <dbReference type="ChEBI" id="CHEBI:30616"/>
        <dbReference type="ChEBI" id="CHEBI:43474"/>
        <dbReference type="ChEBI" id="CHEBI:456216"/>
    </reaction>
</comment>
<dbReference type="Gene3D" id="3.40.50.300">
    <property type="entry name" value="P-loop containing nucleotide triphosphate hydrolases"/>
    <property type="match status" value="1"/>
</dbReference>
<comment type="similarity">
    <text evidence="2">Belongs to the AAA ATPase family. BCS1 subfamily.</text>
</comment>
<keyword evidence="3" id="KW-0460">Magnesium</keyword>
<dbReference type="SUPFAM" id="SSF52540">
    <property type="entry name" value="P-loop containing nucleoside triphosphate hydrolases"/>
    <property type="match status" value="1"/>
</dbReference>
<protein>
    <submittedName>
        <fullName evidence="8">AAA-ATPase</fullName>
    </submittedName>
</protein>
<evidence type="ECO:0000256" key="3">
    <source>
        <dbReference type="ARBA" id="ARBA00022842"/>
    </source>
</evidence>
<keyword evidence="5" id="KW-0067">ATP-binding</keyword>
<evidence type="ECO:0000256" key="6">
    <source>
        <dbReference type="SAM" id="MobiDB-lite"/>
    </source>
</evidence>
<evidence type="ECO:0000313" key="9">
    <source>
        <dbReference type="Proteomes" id="UP001140949"/>
    </source>
</evidence>
<dbReference type="GO" id="GO:0006950">
    <property type="term" value="P:response to stress"/>
    <property type="evidence" value="ECO:0007669"/>
    <property type="project" value="UniProtKB-ARBA"/>
</dbReference>
<keyword evidence="5" id="KW-0547">Nucleotide-binding</keyword>
<name>A0AAX6IAS5_IRIPA</name>
<proteinExistence type="inferred from homology"/>
<evidence type="ECO:0000256" key="2">
    <source>
        <dbReference type="ARBA" id="ARBA00007448"/>
    </source>
</evidence>
<dbReference type="InterPro" id="IPR025753">
    <property type="entry name" value="AAA_N_dom"/>
</dbReference>
<evidence type="ECO:0000313" key="8">
    <source>
        <dbReference type="EMBL" id="KAJ6850410.1"/>
    </source>
</evidence>
<evidence type="ECO:0000256" key="5">
    <source>
        <dbReference type="RuleBase" id="RU003651"/>
    </source>
</evidence>
<feature type="region of interest" description="Disordered" evidence="6">
    <location>
        <begin position="511"/>
        <end position="534"/>
    </location>
</feature>
<dbReference type="GO" id="GO:0016887">
    <property type="term" value="F:ATP hydrolysis activity"/>
    <property type="evidence" value="ECO:0007669"/>
    <property type="project" value="InterPro"/>
</dbReference>
<keyword evidence="9" id="KW-1185">Reference proteome</keyword>
<reference evidence="8" key="1">
    <citation type="journal article" date="2023" name="GigaByte">
        <title>Genome assembly of the bearded iris, Iris pallida Lam.</title>
        <authorList>
            <person name="Bruccoleri R.E."/>
            <person name="Oakeley E.J."/>
            <person name="Faust A.M.E."/>
            <person name="Altorfer M."/>
            <person name="Dessus-Babus S."/>
            <person name="Burckhardt D."/>
            <person name="Oertli M."/>
            <person name="Naumann U."/>
            <person name="Petersen F."/>
            <person name="Wong J."/>
        </authorList>
    </citation>
    <scope>NUCLEOTIDE SEQUENCE</scope>
    <source>
        <strain evidence="8">GSM-AAB239-AS_SAM_17_03QT</strain>
    </source>
</reference>
<dbReference type="PROSITE" id="PS00674">
    <property type="entry name" value="AAA"/>
    <property type="match status" value="1"/>
</dbReference>
<feature type="compositionally biased region" description="Polar residues" evidence="6">
    <location>
        <begin position="514"/>
        <end position="528"/>
    </location>
</feature>
<evidence type="ECO:0000256" key="1">
    <source>
        <dbReference type="ARBA" id="ARBA00001946"/>
    </source>
</evidence>
<comment type="cofactor">
    <cofactor evidence="1">
        <name>Mg(2+)</name>
        <dbReference type="ChEBI" id="CHEBI:18420"/>
    </cofactor>
</comment>
<dbReference type="CDD" id="cd19510">
    <property type="entry name" value="RecA-like_BCS1"/>
    <property type="match status" value="1"/>
</dbReference>
<dbReference type="InterPro" id="IPR003593">
    <property type="entry name" value="AAA+_ATPase"/>
</dbReference>
<sequence>MDPNSKAAAQPAKDFLAAAASIAASAMLARSLVNDLLPKEARGYFSSATKALRARFSAGQHTVNIEEVEGWSSNLVYSAVQSYLAAKISSSSTRRVRVSKRAGAEKKSIGVFLEEGEEVTDTFRGCEFKWRLLSRDNNLVVDQPKKIQLYQLSFDRTYKDVIFDAYLPYVLDRADEIKAGEKKLKIHLNEQDWWMPISLHHPATFDTLAMDTDLKQDVMGDLARFVERKEYYRKIGRAWKRGYLIHGPPGTGKSSLVAAMANYLKFDIYDLELTAVKWNSALKRLLIGMKNKSILLVEDIDCSIRLRRREPRPSSETPCGRGKDERVTLSGLLNLVDGLWSSCGEERIVVFTTNYKDRLDPALLRPGRMDVHVHMGYCGASAFRTLAYNYHDVDDHPLFGEIEEMIGEAKVTPGEVAEVLTRSGDAESAFGGLVEFLQVKRDRGTEEEEEMEDKREEEFDLVSNVSNPENDYNEDGLHGGSTSRTMYSRADWPPINFRGGRGGYMQSFRGRGGHSQSFRGTGEGNLQSYRGRGRGRRGRRQFVNIVWGRVV</sequence>
<dbReference type="InterPro" id="IPR058017">
    <property type="entry name" value="At3g28540-like_C"/>
</dbReference>
<dbReference type="InterPro" id="IPR027417">
    <property type="entry name" value="P-loop_NTPase"/>
</dbReference>
<dbReference type="EMBL" id="JANAVB010003000">
    <property type="protein sequence ID" value="KAJ6850410.1"/>
    <property type="molecule type" value="Genomic_DNA"/>
</dbReference>
<feature type="region of interest" description="Disordered" evidence="6">
    <location>
        <begin position="442"/>
        <end position="485"/>
    </location>
</feature>
<feature type="domain" description="AAA+ ATPase" evidence="7">
    <location>
        <begin position="239"/>
        <end position="379"/>
    </location>
</feature>
<dbReference type="Pfam" id="PF25568">
    <property type="entry name" value="AAA_lid_At3g28540"/>
    <property type="match status" value="1"/>
</dbReference>
<reference evidence="8" key="2">
    <citation type="submission" date="2023-04" db="EMBL/GenBank/DDBJ databases">
        <authorList>
            <person name="Bruccoleri R.E."/>
            <person name="Oakeley E.J."/>
            <person name="Faust A.-M."/>
            <person name="Dessus-Babus S."/>
            <person name="Altorfer M."/>
            <person name="Burckhardt D."/>
            <person name="Oertli M."/>
            <person name="Naumann U."/>
            <person name="Petersen F."/>
            <person name="Wong J."/>
        </authorList>
    </citation>
    <scope>NUCLEOTIDE SEQUENCE</scope>
    <source>
        <strain evidence="8">GSM-AAB239-AS_SAM_17_03QT</strain>
        <tissue evidence="8">Leaf</tissue>
    </source>
</reference>
<dbReference type="Pfam" id="PF14363">
    <property type="entry name" value="AAA_assoc"/>
    <property type="match status" value="1"/>
</dbReference>
<evidence type="ECO:0000259" key="7">
    <source>
        <dbReference type="SMART" id="SM00382"/>
    </source>
</evidence>
<dbReference type="Pfam" id="PF00004">
    <property type="entry name" value="AAA"/>
    <property type="match status" value="1"/>
</dbReference>
<dbReference type="Gene3D" id="6.10.280.40">
    <property type="match status" value="1"/>
</dbReference>
<dbReference type="InterPro" id="IPR050747">
    <property type="entry name" value="Mitochondrial_chaperone_BCS1"/>
</dbReference>
<dbReference type="InterPro" id="IPR003959">
    <property type="entry name" value="ATPase_AAA_core"/>
</dbReference>
<dbReference type="AlphaFoldDB" id="A0AAX6IAS5"/>
<gene>
    <name evidence="8" type="ORF">M6B38_265045</name>
</gene>
<comment type="caution">
    <text evidence="8">The sequence shown here is derived from an EMBL/GenBank/DDBJ whole genome shotgun (WGS) entry which is preliminary data.</text>
</comment>
<evidence type="ECO:0000256" key="4">
    <source>
        <dbReference type="ARBA" id="ARBA00049360"/>
    </source>
</evidence>
<dbReference type="PANTHER" id="PTHR23070">
    <property type="entry name" value="BCS1 AAA-TYPE ATPASE"/>
    <property type="match status" value="1"/>
</dbReference>
<dbReference type="InterPro" id="IPR003960">
    <property type="entry name" value="ATPase_AAA_CS"/>
</dbReference>